<keyword evidence="2" id="KW-1185">Reference proteome</keyword>
<accession>A0A1H9TID1</accession>
<dbReference type="Proteomes" id="UP000182818">
    <property type="component" value="Unassembled WGS sequence"/>
</dbReference>
<reference evidence="1 2" key="1">
    <citation type="submission" date="2016-10" db="EMBL/GenBank/DDBJ databases">
        <authorList>
            <person name="Varghese N."/>
            <person name="Submissions S."/>
        </authorList>
    </citation>
    <scope>NUCLEOTIDE SEQUENCE [LARGE SCALE GENOMIC DNA]</scope>
    <source>
        <strain evidence="1 2">CGMCC 1.3889</strain>
    </source>
</reference>
<name>A0A1H9TID1_9LACO</name>
<evidence type="ECO:0000313" key="2">
    <source>
        <dbReference type="Proteomes" id="UP000182818"/>
    </source>
</evidence>
<proteinExistence type="predicted"/>
<comment type="caution">
    <text evidence="1">The sequence shown here is derived from an EMBL/GenBank/DDBJ whole genome shotgun (WGS) entry which is preliminary data.</text>
</comment>
<sequence>MMLAPNTKVEVIKTMSGKHYATIGDQVLRMEVIKAHQEQSPELDNPVTVKKSKARIPAANHPWRGAIRKKYENGNKELAYAIMHG</sequence>
<dbReference type="EMBL" id="FOGK01000037">
    <property type="protein sequence ID" value="SER96921.1"/>
    <property type="molecule type" value="Genomic_DNA"/>
</dbReference>
<gene>
    <name evidence="1" type="ORF">SAMN04487973_1377</name>
</gene>
<evidence type="ECO:0000313" key="1">
    <source>
        <dbReference type="EMBL" id="SER96921.1"/>
    </source>
</evidence>
<protein>
    <submittedName>
        <fullName evidence="1">Uncharacterized protein</fullName>
    </submittedName>
</protein>
<organism evidence="1 2">
    <name type="scientific">Pediococcus ethanolidurans</name>
    <dbReference type="NCBI Taxonomy" id="319653"/>
    <lineage>
        <taxon>Bacteria</taxon>
        <taxon>Bacillati</taxon>
        <taxon>Bacillota</taxon>
        <taxon>Bacilli</taxon>
        <taxon>Lactobacillales</taxon>
        <taxon>Lactobacillaceae</taxon>
        <taxon>Pediococcus</taxon>
    </lineage>
</organism>